<feature type="compositionally biased region" description="Basic residues" evidence="1">
    <location>
        <begin position="1"/>
        <end position="10"/>
    </location>
</feature>
<dbReference type="Pfam" id="PF04910">
    <property type="entry name" value="Tcf25"/>
    <property type="match status" value="1"/>
</dbReference>
<feature type="compositionally biased region" description="Basic and acidic residues" evidence="1">
    <location>
        <begin position="91"/>
        <end position="105"/>
    </location>
</feature>
<proteinExistence type="predicted"/>
<keyword evidence="3" id="KW-1185">Reference proteome</keyword>
<feature type="region of interest" description="Disordered" evidence="1">
    <location>
        <begin position="1"/>
        <end position="111"/>
    </location>
</feature>
<accession>A0AAD9GFY0</accession>
<dbReference type="EMBL" id="JAHBMH010000033">
    <property type="protein sequence ID" value="KAK1937548.1"/>
    <property type="molecule type" value="Genomic_DNA"/>
</dbReference>
<gene>
    <name evidence="2" type="ORF">X943_002798</name>
</gene>
<reference evidence="2" key="1">
    <citation type="journal article" date="2014" name="Nucleic Acids Res.">
        <title>The evolutionary dynamics of variant antigen genes in Babesia reveal a history of genomic innovation underlying host-parasite interaction.</title>
        <authorList>
            <person name="Jackson A.P."/>
            <person name="Otto T.D."/>
            <person name="Darby A."/>
            <person name="Ramaprasad A."/>
            <person name="Xia D."/>
            <person name="Echaide I.E."/>
            <person name="Farber M."/>
            <person name="Gahlot S."/>
            <person name="Gamble J."/>
            <person name="Gupta D."/>
            <person name="Gupta Y."/>
            <person name="Jackson L."/>
            <person name="Malandrin L."/>
            <person name="Malas T.B."/>
            <person name="Moussa E."/>
            <person name="Nair M."/>
            <person name="Reid A.J."/>
            <person name="Sanders M."/>
            <person name="Sharma J."/>
            <person name="Tracey A."/>
            <person name="Quail M.A."/>
            <person name="Weir W."/>
            <person name="Wastling J.M."/>
            <person name="Hall N."/>
            <person name="Willadsen P."/>
            <person name="Lingelbach K."/>
            <person name="Shiels B."/>
            <person name="Tait A."/>
            <person name="Berriman M."/>
            <person name="Allred D.R."/>
            <person name="Pain A."/>
        </authorList>
    </citation>
    <scope>NUCLEOTIDE SEQUENCE</scope>
    <source>
        <strain evidence="2">1802A</strain>
    </source>
</reference>
<evidence type="ECO:0000256" key="1">
    <source>
        <dbReference type="SAM" id="MobiDB-lite"/>
    </source>
</evidence>
<evidence type="ECO:0008006" key="4">
    <source>
        <dbReference type="Google" id="ProtNLM"/>
    </source>
</evidence>
<dbReference type="AlphaFoldDB" id="A0AAD9GFY0"/>
<dbReference type="PANTHER" id="PTHR22684">
    <property type="entry name" value="NULP1-RELATED"/>
    <property type="match status" value="1"/>
</dbReference>
<evidence type="ECO:0000313" key="2">
    <source>
        <dbReference type="EMBL" id="KAK1937548.1"/>
    </source>
</evidence>
<dbReference type="PANTHER" id="PTHR22684:SF0">
    <property type="entry name" value="RIBOSOME QUALITY CONTROL COMPLEX SUBUNIT TCF25"/>
    <property type="match status" value="1"/>
</dbReference>
<feature type="compositionally biased region" description="Acidic residues" evidence="1">
    <location>
        <begin position="46"/>
        <end position="60"/>
    </location>
</feature>
<dbReference type="Proteomes" id="UP001195914">
    <property type="component" value="Unassembled WGS sequence"/>
</dbReference>
<reference evidence="2" key="2">
    <citation type="submission" date="2021-05" db="EMBL/GenBank/DDBJ databases">
        <authorList>
            <person name="Pain A."/>
        </authorList>
    </citation>
    <scope>NUCLEOTIDE SEQUENCE</scope>
    <source>
        <strain evidence="2">1802A</strain>
    </source>
</reference>
<sequence>MSTRQIRRLRRDLEPTADDEFLPSSSPVIIQNKPKAKFSNFRELFESSEDSEDSSVDDSDSAASSRSDNAKAEATETRSPPLDSITKGHRGRNDGRRTVNTDHVEQGSVSDSDLDALIASNLEQASRSHEVIETDKQNRFECLKVEPRAFRVAGANAGGTGKRRLGKGFDGYLQGRNWLIPGVPPKTAEKLRVIAMQQMKIKGQNDPKEGRDRFVVEFSERYKNVETICIAAIDTQDPELFRRVLEANPYHVEVLLRASCIHTLQGQHEEAFRLLSLALQLLQAAIPPRLSPFRLNENGFYNTWIPSSVPSNLVVYRLLVLYMISLERQAQWETCLTVCKLLLLMDFPKDAAHALLHIDMYILNDVGIRLYDFSTGYAKTLGYAAPLHWVLPNFAFSMALEYFVKEDSSNLVLPMSDGDIDMLQQFLLLRENELGFNFKAAGQDMGLYGTYRSQLCLVRALLQYPDMIALLSREAHASELQFYVQMEPFAGWISSYDDTTDVHLLKCYISKSVDLWRNENMTFLSQTAHLIVELHRTERGELLLGAFRDLWSAFRLEQLLPYTVDDTIVAEFDLSSHSLPMTMQ</sequence>
<name>A0AAD9GFY0_BABDI</name>
<comment type="caution">
    <text evidence="2">The sequence shown here is derived from an EMBL/GenBank/DDBJ whole genome shotgun (WGS) entry which is preliminary data.</text>
</comment>
<dbReference type="GO" id="GO:1990112">
    <property type="term" value="C:RQC complex"/>
    <property type="evidence" value="ECO:0007669"/>
    <property type="project" value="TreeGrafter"/>
</dbReference>
<protein>
    <recommendedName>
        <fullName evidence="4">Transcription factor 25</fullName>
    </recommendedName>
</protein>
<evidence type="ECO:0000313" key="3">
    <source>
        <dbReference type="Proteomes" id="UP001195914"/>
    </source>
</evidence>
<organism evidence="2 3">
    <name type="scientific">Babesia divergens</name>
    <dbReference type="NCBI Taxonomy" id="32595"/>
    <lineage>
        <taxon>Eukaryota</taxon>
        <taxon>Sar</taxon>
        <taxon>Alveolata</taxon>
        <taxon>Apicomplexa</taxon>
        <taxon>Aconoidasida</taxon>
        <taxon>Piroplasmida</taxon>
        <taxon>Babesiidae</taxon>
        <taxon>Babesia</taxon>
    </lineage>
</organism>
<dbReference type="InterPro" id="IPR006994">
    <property type="entry name" value="TCF25/Rqc1"/>
</dbReference>